<evidence type="ECO:0000313" key="12">
    <source>
        <dbReference type="Proteomes" id="UP001521137"/>
    </source>
</evidence>
<sequence length="430" mass="48317">MLKKSIKNLPTPHKWLISVVVGILFILMLLPSEPASAYKNTTNLEIGKRYNLNLDASNLPKETTSAAEEQETKYTFTVKSGDNLAIIFKRAGLSPQETYRVSKAGKLAKKLLKIMPGESLELDINSEGKLDALFYSYSATDTLVINKDEQQNFVSSIQSKTVDTRINYAQGEISNSLWNAGRNAKLSDNQIMSLAGIFGWDIDFALELRAGDSFYVMFEERFIDGEFAEHGDIIAAQFVNQGETYSAIRYSDGSYYTPEGRSMRKSFLRAPVNFKYISSNFNPKRFHPIQKRVKPHNGTDYRANTGTPVVAAGDGKVTHSTYNKYNGHYVFIQHSNNIVTKYLHFSKRAVKKGQKVSQGQVIGYVGSTGMSQAPHLHYEFLVNGVHRNPRTVSLPKAQPIAKAEKDKFAQVAEQRMQQLNNNKRIMLAML</sequence>
<evidence type="ECO:0000256" key="5">
    <source>
        <dbReference type="ARBA" id="ARBA00022801"/>
    </source>
</evidence>
<keyword evidence="7" id="KW-0482">Metalloprotease</keyword>
<dbReference type="Pfam" id="PF04225">
    <property type="entry name" value="LysM_OapA"/>
    <property type="match status" value="1"/>
</dbReference>
<evidence type="ECO:0000259" key="10">
    <source>
        <dbReference type="Pfam" id="PF19425"/>
    </source>
</evidence>
<evidence type="ECO:0000259" key="9">
    <source>
        <dbReference type="Pfam" id="PF04225"/>
    </source>
</evidence>
<keyword evidence="4" id="KW-0479">Metal-binding</keyword>
<dbReference type="InterPro" id="IPR050570">
    <property type="entry name" value="Cell_wall_metabolism_enzyme"/>
</dbReference>
<comment type="caution">
    <text evidence="11">The sequence shown here is derived from an EMBL/GenBank/DDBJ whole genome shotgun (WGS) entry which is preliminary data.</text>
</comment>
<dbReference type="InterPro" id="IPR011055">
    <property type="entry name" value="Dup_hybrid_motif"/>
</dbReference>
<dbReference type="Gene3D" id="3.10.450.350">
    <property type="match status" value="2"/>
</dbReference>
<evidence type="ECO:0000256" key="1">
    <source>
        <dbReference type="ARBA" id="ARBA00001947"/>
    </source>
</evidence>
<reference evidence="11 12" key="1">
    <citation type="submission" date="2022-01" db="EMBL/GenBank/DDBJ databases">
        <title>Paraglaciecola sp. G1-23.</title>
        <authorList>
            <person name="Jin M.S."/>
            <person name="Han D.M."/>
            <person name="Kim H.M."/>
            <person name="Jeon C.O."/>
        </authorList>
    </citation>
    <scope>NUCLEOTIDE SEQUENCE [LARGE SCALE GENOMIC DNA]</scope>
    <source>
        <strain evidence="11 12">G1-23</strain>
    </source>
</reference>
<comment type="cofactor">
    <cofactor evidence="1">
        <name>Zn(2+)</name>
        <dbReference type="ChEBI" id="CHEBI:29105"/>
    </cofactor>
</comment>
<dbReference type="PANTHER" id="PTHR21666">
    <property type="entry name" value="PEPTIDASE-RELATED"/>
    <property type="match status" value="1"/>
</dbReference>
<organism evidence="11 12">
    <name type="scientific">Paraglaciecola algarum</name>
    <dbReference type="NCBI Taxonomy" id="3050085"/>
    <lineage>
        <taxon>Bacteria</taxon>
        <taxon>Pseudomonadati</taxon>
        <taxon>Pseudomonadota</taxon>
        <taxon>Gammaproteobacteria</taxon>
        <taxon>Alteromonadales</taxon>
        <taxon>Alteromonadaceae</taxon>
        <taxon>Paraglaciecola</taxon>
    </lineage>
</organism>
<feature type="domain" description="Csd3-like second N-terminal" evidence="10">
    <location>
        <begin position="168"/>
        <end position="283"/>
    </location>
</feature>
<dbReference type="PANTHER" id="PTHR21666:SF288">
    <property type="entry name" value="CELL DIVISION PROTEIN YTFB"/>
    <property type="match status" value="1"/>
</dbReference>
<keyword evidence="12" id="KW-1185">Reference proteome</keyword>
<gene>
    <name evidence="11" type="ORF">L0668_15480</name>
</gene>
<evidence type="ECO:0000259" key="8">
    <source>
        <dbReference type="Pfam" id="PF01551"/>
    </source>
</evidence>
<feature type="domain" description="M23ase beta-sheet core" evidence="8">
    <location>
        <begin position="295"/>
        <end position="389"/>
    </location>
</feature>
<dbReference type="EMBL" id="JAKGAS010000008">
    <property type="protein sequence ID" value="MCF2949521.1"/>
    <property type="molecule type" value="Genomic_DNA"/>
</dbReference>
<proteinExistence type="predicted"/>
<evidence type="ECO:0000313" key="11">
    <source>
        <dbReference type="EMBL" id="MCF2949521.1"/>
    </source>
</evidence>
<dbReference type="SUPFAM" id="SSF51261">
    <property type="entry name" value="Duplicated hybrid motif"/>
    <property type="match status" value="1"/>
</dbReference>
<dbReference type="RefSeq" id="WP_235313618.1">
    <property type="nucleotide sequence ID" value="NZ_JAKGAS010000008.1"/>
</dbReference>
<keyword evidence="6" id="KW-0862">Zinc</keyword>
<evidence type="ECO:0000256" key="2">
    <source>
        <dbReference type="ARBA" id="ARBA00004196"/>
    </source>
</evidence>
<protein>
    <submittedName>
        <fullName evidence="11">Peptidoglycan DD-metalloendopeptidase family protein</fullName>
    </submittedName>
</protein>
<evidence type="ECO:0000256" key="6">
    <source>
        <dbReference type="ARBA" id="ARBA00022833"/>
    </source>
</evidence>
<name>A0ABS9D9G3_9ALTE</name>
<comment type="subcellular location">
    <subcellularLocation>
        <location evidence="2">Cell envelope</location>
    </subcellularLocation>
</comment>
<dbReference type="Gene3D" id="2.70.70.10">
    <property type="entry name" value="Glucose Permease (Domain IIA)"/>
    <property type="match status" value="1"/>
</dbReference>
<dbReference type="Pfam" id="PF19425">
    <property type="entry name" value="Csd3_N2"/>
    <property type="match status" value="1"/>
</dbReference>
<feature type="domain" description="Opacity-associated protein A LysM-like" evidence="9">
    <location>
        <begin position="75"/>
        <end position="138"/>
    </location>
</feature>
<dbReference type="Proteomes" id="UP001521137">
    <property type="component" value="Unassembled WGS sequence"/>
</dbReference>
<evidence type="ECO:0000256" key="3">
    <source>
        <dbReference type="ARBA" id="ARBA00022670"/>
    </source>
</evidence>
<dbReference type="InterPro" id="IPR045834">
    <property type="entry name" value="Csd3_N2"/>
</dbReference>
<dbReference type="CDD" id="cd12797">
    <property type="entry name" value="M23_peptidase"/>
    <property type="match status" value="1"/>
</dbReference>
<evidence type="ECO:0000256" key="4">
    <source>
        <dbReference type="ARBA" id="ARBA00022723"/>
    </source>
</evidence>
<keyword evidence="5" id="KW-0378">Hydrolase</keyword>
<dbReference type="InterPro" id="IPR007340">
    <property type="entry name" value="LysM_Opacity-associatedA"/>
</dbReference>
<accession>A0ABS9D9G3</accession>
<dbReference type="Pfam" id="PF01551">
    <property type="entry name" value="Peptidase_M23"/>
    <property type="match status" value="1"/>
</dbReference>
<dbReference type="InterPro" id="IPR016047">
    <property type="entry name" value="M23ase_b-sheet_dom"/>
</dbReference>
<evidence type="ECO:0000256" key="7">
    <source>
        <dbReference type="ARBA" id="ARBA00023049"/>
    </source>
</evidence>
<keyword evidence="3" id="KW-0645">Protease</keyword>